<feature type="compositionally biased region" description="Polar residues" evidence="1">
    <location>
        <begin position="319"/>
        <end position="335"/>
    </location>
</feature>
<feature type="region of interest" description="Disordered" evidence="1">
    <location>
        <begin position="308"/>
        <end position="345"/>
    </location>
</feature>
<evidence type="ECO:0000313" key="3">
    <source>
        <dbReference type="EMBL" id="KAK3728443.1"/>
    </source>
</evidence>
<proteinExistence type="predicted"/>
<evidence type="ECO:0000256" key="2">
    <source>
        <dbReference type="SAM" id="Phobius"/>
    </source>
</evidence>
<sequence>MEPCTQGCDPGYRGRFCQSKCKSSTWGENCSLDCSTECVDRSCHHVTGMCTCWPGFWNLFCGEATVQLGAVLGGAVLVLTVCVIIGGTCVRRSVQYWVCVYQSWSSPCVSSLAVYVLRGQFSSGSVCISLGPHRLCHYWRCMCQEFLSSPSVSSLAAHVSRGQFSTGSVCISPGPHRLCHHWRHMSQEVSSVLGLCVPVLVLTVCVIIGGVCVRRYRRRRKAQPSRGVGDDISLCGAPHSERDYVRQGSSRTIAARALQIDSNNGQTPYSDPNQAKRNGKQSSQAKTSPEDEVPVETLKSYIRQHATDSHLKDEFSSIPMVTSSPQTAGLSPQNVKKNRYKNIIP</sequence>
<evidence type="ECO:0008006" key="5">
    <source>
        <dbReference type="Google" id="ProtNLM"/>
    </source>
</evidence>
<evidence type="ECO:0000256" key="1">
    <source>
        <dbReference type="SAM" id="MobiDB-lite"/>
    </source>
</evidence>
<feature type="transmembrane region" description="Helical" evidence="2">
    <location>
        <begin position="98"/>
        <end position="117"/>
    </location>
</feature>
<feature type="compositionally biased region" description="Polar residues" evidence="1">
    <location>
        <begin position="261"/>
        <end position="287"/>
    </location>
</feature>
<comment type="caution">
    <text evidence="3">The sequence shown here is derived from an EMBL/GenBank/DDBJ whole genome shotgun (WGS) entry which is preliminary data.</text>
</comment>
<dbReference type="EMBL" id="JAWDGP010007176">
    <property type="protein sequence ID" value="KAK3728443.1"/>
    <property type="molecule type" value="Genomic_DNA"/>
</dbReference>
<name>A0AAE0Y0U2_9GAST</name>
<evidence type="ECO:0000313" key="4">
    <source>
        <dbReference type="Proteomes" id="UP001283361"/>
    </source>
</evidence>
<dbReference type="AlphaFoldDB" id="A0AAE0Y0U2"/>
<gene>
    <name evidence="3" type="ORF">RRG08_064834</name>
</gene>
<dbReference type="Proteomes" id="UP001283361">
    <property type="component" value="Unassembled WGS sequence"/>
</dbReference>
<keyword evidence="2" id="KW-1133">Transmembrane helix</keyword>
<dbReference type="InterPro" id="IPR029021">
    <property type="entry name" value="Prot-tyrosine_phosphatase-like"/>
</dbReference>
<dbReference type="Gene3D" id="2.170.300.10">
    <property type="entry name" value="Tie2 ligand-binding domain superfamily"/>
    <property type="match status" value="1"/>
</dbReference>
<dbReference type="Gene3D" id="3.90.190.10">
    <property type="entry name" value="Protein tyrosine phosphatase superfamily"/>
    <property type="match status" value="1"/>
</dbReference>
<feature type="transmembrane region" description="Helical" evidence="2">
    <location>
        <begin position="64"/>
        <end position="86"/>
    </location>
</feature>
<feature type="transmembrane region" description="Helical" evidence="2">
    <location>
        <begin position="192"/>
        <end position="213"/>
    </location>
</feature>
<keyword evidence="4" id="KW-1185">Reference proteome</keyword>
<accession>A0AAE0Y0U2</accession>
<keyword evidence="2" id="KW-0812">Transmembrane</keyword>
<keyword evidence="2" id="KW-0472">Membrane</keyword>
<reference evidence="3" key="1">
    <citation type="journal article" date="2023" name="G3 (Bethesda)">
        <title>A reference genome for the long-term kleptoplast-retaining sea slug Elysia crispata morphotype clarki.</title>
        <authorList>
            <person name="Eastman K.E."/>
            <person name="Pendleton A.L."/>
            <person name="Shaikh M.A."/>
            <person name="Suttiyut T."/>
            <person name="Ogas R."/>
            <person name="Tomko P."/>
            <person name="Gavelis G."/>
            <person name="Widhalm J.R."/>
            <person name="Wisecaver J.H."/>
        </authorList>
    </citation>
    <scope>NUCLEOTIDE SEQUENCE</scope>
    <source>
        <strain evidence="3">ECLA1</strain>
    </source>
</reference>
<feature type="region of interest" description="Disordered" evidence="1">
    <location>
        <begin position="261"/>
        <end position="295"/>
    </location>
</feature>
<feature type="non-terminal residue" evidence="3">
    <location>
        <position position="1"/>
    </location>
</feature>
<feature type="compositionally biased region" description="Basic residues" evidence="1">
    <location>
        <begin position="336"/>
        <end position="345"/>
    </location>
</feature>
<organism evidence="3 4">
    <name type="scientific">Elysia crispata</name>
    <name type="common">lettuce slug</name>
    <dbReference type="NCBI Taxonomy" id="231223"/>
    <lineage>
        <taxon>Eukaryota</taxon>
        <taxon>Metazoa</taxon>
        <taxon>Spiralia</taxon>
        <taxon>Lophotrochozoa</taxon>
        <taxon>Mollusca</taxon>
        <taxon>Gastropoda</taxon>
        <taxon>Heterobranchia</taxon>
        <taxon>Euthyneura</taxon>
        <taxon>Panpulmonata</taxon>
        <taxon>Sacoglossa</taxon>
        <taxon>Placobranchoidea</taxon>
        <taxon>Plakobranchidae</taxon>
        <taxon>Elysia</taxon>
    </lineage>
</organism>
<protein>
    <recommendedName>
        <fullName evidence="5">EGF-like domain-containing protein</fullName>
    </recommendedName>
</protein>